<feature type="active site" evidence="5">
    <location>
        <position position="36"/>
    </location>
</feature>
<evidence type="ECO:0000256" key="1">
    <source>
        <dbReference type="ARBA" id="ARBA00005614"/>
    </source>
</evidence>
<dbReference type="InterPro" id="IPR001792">
    <property type="entry name" value="Acylphosphatase-like_dom"/>
</dbReference>
<accession>A0ABT2H0T9</accession>
<sequence length="111" mass="11579">MERRRVVVRGEVQGVGYRWAARERANELGVAGFVQNRPDGSVLAELRGEADAVDAMVEWLRHGPPGARVTSVETSEGSAEALAGSAEAGDSGDAGAEAGSAKAGAQFEIRR</sequence>
<dbReference type="InterPro" id="IPR020456">
    <property type="entry name" value="Acylphosphatase"/>
</dbReference>
<evidence type="ECO:0000259" key="8">
    <source>
        <dbReference type="PROSITE" id="PS51160"/>
    </source>
</evidence>
<proteinExistence type="inferred from homology"/>
<feature type="active site" evidence="5">
    <location>
        <position position="18"/>
    </location>
</feature>
<evidence type="ECO:0000256" key="2">
    <source>
        <dbReference type="ARBA" id="ARBA00012150"/>
    </source>
</evidence>
<dbReference type="Pfam" id="PF00708">
    <property type="entry name" value="Acylphosphatase"/>
    <property type="match status" value="1"/>
</dbReference>
<comment type="caution">
    <text evidence="9">The sequence shown here is derived from an EMBL/GenBank/DDBJ whole genome shotgun (WGS) entry which is preliminary data.</text>
</comment>
<dbReference type="InterPro" id="IPR036046">
    <property type="entry name" value="Acylphosphatase-like_dom_sf"/>
</dbReference>
<evidence type="ECO:0000313" key="10">
    <source>
        <dbReference type="Proteomes" id="UP001165586"/>
    </source>
</evidence>
<evidence type="ECO:0000256" key="7">
    <source>
        <dbReference type="SAM" id="MobiDB-lite"/>
    </source>
</evidence>
<dbReference type="PANTHER" id="PTHR47268">
    <property type="entry name" value="ACYLPHOSPHATASE"/>
    <property type="match status" value="1"/>
</dbReference>
<feature type="domain" description="Acylphosphatase-like" evidence="8">
    <location>
        <begin position="3"/>
        <end position="111"/>
    </location>
</feature>
<dbReference type="Proteomes" id="UP001165586">
    <property type="component" value="Unassembled WGS sequence"/>
</dbReference>
<reference evidence="9" key="1">
    <citation type="submission" date="2022-08" db="EMBL/GenBank/DDBJ databases">
        <authorList>
            <person name="Deng Y."/>
            <person name="Han X.-F."/>
            <person name="Zhang Y.-Q."/>
        </authorList>
    </citation>
    <scope>NUCLEOTIDE SEQUENCE</scope>
    <source>
        <strain evidence="9">CPCC 203386</strain>
    </source>
</reference>
<dbReference type="PROSITE" id="PS00151">
    <property type="entry name" value="ACYLPHOSPHATASE_2"/>
    <property type="match status" value="1"/>
</dbReference>
<comment type="similarity">
    <text evidence="1 6">Belongs to the acylphosphatase family.</text>
</comment>
<feature type="region of interest" description="Disordered" evidence="7">
    <location>
        <begin position="64"/>
        <end position="111"/>
    </location>
</feature>
<dbReference type="EC" id="3.6.1.7" evidence="2 5"/>
<evidence type="ECO:0000313" key="9">
    <source>
        <dbReference type="EMBL" id="MCS5733546.1"/>
    </source>
</evidence>
<dbReference type="PROSITE" id="PS51160">
    <property type="entry name" value="ACYLPHOSPHATASE_3"/>
    <property type="match status" value="1"/>
</dbReference>
<evidence type="ECO:0000256" key="3">
    <source>
        <dbReference type="ARBA" id="ARBA00015991"/>
    </source>
</evidence>
<protein>
    <recommendedName>
        <fullName evidence="3 5">acylphosphatase</fullName>
        <ecNumber evidence="2 5">3.6.1.7</ecNumber>
    </recommendedName>
</protein>
<dbReference type="RefSeq" id="WP_259538364.1">
    <property type="nucleotide sequence ID" value="NZ_JANLCJ010000002.1"/>
</dbReference>
<comment type="catalytic activity">
    <reaction evidence="4 5">
        <text>an acyl phosphate + H2O = a carboxylate + phosphate + H(+)</text>
        <dbReference type="Rhea" id="RHEA:14965"/>
        <dbReference type="ChEBI" id="CHEBI:15377"/>
        <dbReference type="ChEBI" id="CHEBI:15378"/>
        <dbReference type="ChEBI" id="CHEBI:29067"/>
        <dbReference type="ChEBI" id="CHEBI:43474"/>
        <dbReference type="ChEBI" id="CHEBI:59918"/>
        <dbReference type="EC" id="3.6.1.7"/>
    </reaction>
</comment>
<name>A0ABT2H0T9_9MICO</name>
<evidence type="ECO:0000256" key="5">
    <source>
        <dbReference type="PROSITE-ProRule" id="PRU00520"/>
    </source>
</evidence>
<dbReference type="SUPFAM" id="SSF54975">
    <property type="entry name" value="Acylphosphatase/BLUF domain-like"/>
    <property type="match status" value="1"/>
</dbReference>
<gene>
    <name evidence="9" type="ORF">N1032_07320</name>
</gene>
<organism evidence="9 10">
    <name type="scientific">Herbiconiux daphne</name>
    <dbReference type="NCBI Taxonomy" id="2970914"/>
    <lineage>
        <taxon>Bacteria</taxon>
        <taxon>Bacillati</taxon>
        <taxon>Actinomycetota</taxon>
        <taxon>Actinomycetes</taxon>
        <taxon>Micrococcales</taxon>
        <taxon>Microbacteriaceae</taxon>
        <taxon>Herbiconiux</taxon>
    </lineage>
</organism>
<feature type="compositionally biased region" description="Low complexity" evidence="7">
    <location>
        <begin position="75"/>
        <end position="105"/>
    </location>
</feature>
<dbReference type="PANTHER" id="PTHR47268:SF4">
    <property type="entry name" value="ACYLPHOSPHATASE"/>
    <property type="match status" value="1"/>
</dbReference>
<evidence type="ECO:0000256" key="4">
    <source>
        <dbReference type="ARBA" id="ARBA00047645"/>
    </source>
</evidence>
<dbReference type="Gene3D" id="3.30.70.100">
    <property type="match status" value="1"/>
</dbReference>
<keyword evidence="10" id="KW-1185">Reference proteome</keyword>
<dbReference type="InterPro" id="IPR017968">
    <property type="entry name" value="Acylphosphatase_CS"/>
</dbReference>
<dbReference type="EMBL" id="JANLCJ010000002">
    <property type="protein sequence ID" value="MCS5733546.1"/>
    <property type="molecule type" value="Genomic_DNA"/>
</dbReference>
<evidence type="ECO:0000256" key="6">
    <source>
        <dbReference type="RuleBase" id="RU004168"/>
    </source>
</evidence>
<keyword evidence="5" id="KW-0378">Hydrolase</keyword>